<evidence type="ECO:0000313" key="2">
    <source>
        <dbReference type="Proteomes" id="UP000245956"/>
    </source>
</evidence>
<accession>A0A2U3DXE8</accession>
<dbReference type="AlphaFoldDB" id="A0A2U3DXE8"/>
<organism evidence="1 2">
    <name type="scientific">Purpureocillium lilacinum</name>
    <name type="common">Paecilomyces lilacinus</name>
    <dbReference type="NCBI Taxonomy" id="33203"/>
    <lineage>
        <taxon>Eukaryota</taxon>
        <taxon>Fungi</taxon>
        <taxon>Dikarya</taxon>
        <taxon>Ascomycota</taxon>
        <taxon>Pezizomycotina</taxon>
        <taxon>Sordariomycetes</taxon>
        <taxon>Hypocreomycetidae</taxon>
        <taxon>Hypocreales</taxon>
        <taxon>Ophiocordycipitaceae</taxon>
        <taxon>Purpureocillium</taxon>
    </lineage>
</organism>
<gene>
    <name evidence="1" type="ORF">PCL_04418</name>
</gene>
<dbReference type="Proteomes" id="UP000245956">
    <property type="component" value="Unassembled WGS sequence"/>
</dbReference>
<protein>
    <submittedName>
        <fullName evidence="1">Uncharacterized protein</fullName>
    </submittedName>
</protein>
<reference evidence="1 2" key="1">
    <citation type="journal article" date="2016" name="Front. Microbiol.">
        <title>Genome and transcriptome sequences reveal the specific parasitism of the nematophagous Purpureocillium lilacinum 36-1.</title>
        <authorList>
            <person name="Xie J."/>
            <person name="Li S."/>
            <person name="Mo C."/>
            <person name="Xiao X."/>
            <person name="Peng D."/>
            <person name="Wang G."/>
            <person name="Xiao Y."/>
        </authorList>
    </citation>
    <scope>NUCLEOTIDE SEQUENCE [LARGE SCALE GENOMIC DNA]</scope>
    <source>
        <strain evidence="1 2">36-1</strain>
    </source>
</reference>
<dbReference type="EMBL" id="LCWV01000021">
    <property type="protein sequence ID" value="PWI66912.1"/>
    <property type="molecule type" value="Genomic_DNA"/>
</dbReference>
<sequence length="289" mass="30558">MTSQPTRRGLPLGCARTRRRRRRAAGGAAADRLPSAAVGASYPPRALARNAAFNGCRAVGRPKAGASRRRDSVASAFQASRHATPAVAAAADKARGPNAMMLQLRPAALVGRAQPGLIIAAAAAAAAAAAVPAFRFRRVLGPACSRCPRACWPEQRECAHHGRADRFGAFYLHSEMRPSQDVNRLPRILVRTRASTTAGANLMLGPCWVGGIKPPASHEFLPTAGWLGFCDADESGLSWAVRGSPGQLPRGNPGVLCGPTIFTQFHGMPFAYAQLSERPPTMRPLGDDD</sequence>
<comment type="caution">
    <text evidence="1">The sequence shown here is derived from an EMBL/GenBank/DDBJ whole genome shotgun (WGS) entry which is preliminary data.</text>
</comment>
<evidence type="ECO:0000313" key="1">
    <source>
        <dbReference type="EMBL" id="PWI66912.1"/>
    </source>
</evidence>
<name>A0A2U3DXE8_PURLI</name>
<proteinExistence type="predicted"/>